<dbReference type="eggNOG" id="COG0472">
    <property type="taxonomic scope" value="Bacteria"/>
</dbReference>
<dbReference type="PANTHER" id="PTHR22926:SF3">
    <property type="entry name" value="UNDECAPRENYL-PHOSPHATE ALPHA-N-ACETYLGLUCOSAMINYL 1-PHOSPHATE TRANSFERASE"/>
    <property type="match status" value="1"/>
</dbReference>
<dbReference type="EMBL" id="CP004006">
    <property type="protein sequence ID" value="AHE66651.1"/>
    <property type="molecule type" value="Genomic_DNA"/>
</dbReference>
<gene>
    <name evidence="9" type="ORF">Loa_01095</name>
</gene>
<keyword evidence="5 8" id="KW-1133">Transmembrane helix</keyword>
<feature type="transmembrane region" description="Helical" evidence="8">
    <location>
        <begin position="144"/>
        <end position="163"/>
    </location>
</feature>
<evidence type="ECO:0000256" key="2">
    <source>
        <dbReference type="ARBA" id="ARBA00022475"/>
    </source>
</evidence>
<dbReference type="PATRIC" id="fig|1268635.3.peg.1099"/>
<accession>W0BD78</accession>
<dbReference type="STRING" id="1268635.Loa_01095"/>
<evidence type="ECO:0000256" key="6">
    <source>
        <dbReference type="ARBA" id="ARBA00023136"/>
    </source>
</evidence>
<keyword evidence="3 9" id="KW-0808">Transferase</keyword>
<evidence type="ECO:0000256" key="7">
    <source>
        <dbReference type="PIRSR" id="PIRSR600715-1"/>
    </source>
</evidence>
<dbReference type="Pfam" id="PF00953">
    <property type="entry name" value="Glycos_transf_4"/>
    <property type="match status" value="1"/>
</dbReference>
<dbReference type="GO" id="GO:0044038">
    <property type="term" value="P:cell wall macromolecule biosynthetic process"/>
    <property type="evidence" value="ECO:0007669"/>
    <property type="project" value="TreeGrafter"/>
</dbReference>
<feature type="binding site" evidence="7">
    <location>
        <position position="136"/>
    </location>
    <ligand>
        <name>Mg(2+)</name>
        <dbReference type="ChEBI" id="CHEBI:18420"/>
    </ligand>
</feature>
<proteinExistence type="predicted"/>
<dbReference type="Proteomes" id="UP000018838">
    <property type="component" value="Chromosome"/>
</dbReference>
<evidence type="ECO:0000256" key="5">
    <source>
        <dbReference type="ARBA" id="ARBA00022989"/>
    </source>
</evidence>
<protein>
    <submittedName>
        <fullName evidence="9">UDP-N-acetylmuramyl pentapeptide phosphotransferase/UDP-N-acetylglucosamine-1-phosphate transferase</fullName>
    </submittedName>
</protein>
<evidence type="ECO:0000256" key="1">
    <source>
        <dbReference type="ARBA" id="ARBA00004651"/>
    </source>
</evidence>
<comment type="cofactor">
    <cofactor evidence="7">
        <name>Mg(2+)</name>
        <dbReference type="ChEBI" id="CHEBI:18420"/>
    </cofactor>
</comment>
<feature type="transmembrane region" description="Helical" evidence="8">
    <location>
        <begin position="169"/>
        <end position="188"/>
    </location>
</feature>
<evidence type="ECO:0000313" key="10">
    <source>
        <dbReference type="Proteomes" id="UP000018838"/>
    </source>
</evidence>
<feature type="transmembrane region" description="Helical" evidence="8">
    <location>
        <begin position="32"/>
        <end position="53"/>
    </location>
</feature>
<evidence type="ECO:0000256" key="4">
    <source>
        <dbReference type="ARBA" id="ARBA00022692"/>
    </source>
</evidence>
<keyword evidence="10" id="KW-1185">Reference proteome</keyword>
<keyword evidence="7" id="KW-0479">Metal-binding</keyword>
<dbReference type="GO" id="GO:0009103">
    <property type="term" value="P:lipopolysaccharide biosynthetic process"/>
    <property type="evidence" value="ECO:0007669"/>
    <property type="project" value="TreeGrafter"/>
</dbReference>
<evidence type="ECO:0000313" key="9">
    <source>
        <dbReference type="EMBL" id="AHE66651.1"/>
    </source>
</evidence>
<dbReference type="KEGG" id="lok:Loa_01095"/>
<dbReference type="GO" id="GO:0071555">
    <property type="term" value="P:cell wall organization"/>
    <property type="evidence" value="ECO:0007669"/>
    <property type="project" value="TreeGrafter"/>
</dbReference>
<feature type="binding site" evidence="7">
    <location>
        <position position="196"/>
    </location>
    <ligand>
        <name>Mg(2+)</name>
        <dbReference type="ChEBI" id="CHEBI:18420"/>
    </ligand>
</feature>
<sequence>MLTGLVRQYALSRNILDIPNQRSSHTLPVPRGGGMAFIIGFLIVVCILAYIELISYRETIAFLGSGLWIALLGFLDDHGHIPARWRLVGHFVAACFILYWLGGMPAIVLGTWKLSSGFCLSFVAVIYLVWLVNLYNFMDGINGLASMEAVFVCLGGALLYLLAGYPGQAILPMVLAAAVAGFLPWNFPSARIFMGDAGSGFLGLMLGILSIEAATVDALFFGVGSSCVGFLLLMPR</sequence>
<feature type="transmembrane region" description="Helical" evidence="8">
    <location>
        <begin position="87"/>
        <end position="108"/>
    </location>
</feature>
<keyword evidence="6 8" id="KW-0472">Membrane</keyword>
<comment type="subcellular location">
    <subcellularLocation>
        <location evidence="1">Cell membrane</location>
        <topology evidence="1">Multi-pass membrane protein</topology>
    </subcellularLocation>
</comment>
<dbReference type="GO" id="GO:0016780">
    <property type="term" value="F:phosphotransferase activity, for other substituted phosphate groups"/>
    <property type="evidence" value="ECO:0007669"/>
    <property type="project" value="InterPro"/>
</dbReference>
<dbReference type="PANTHER" id="PTHR22926">
    <property type="entry name" value="PHOSPHO-N-ACETYLMURAMOYL-PENTAPEPTIDE-TRANSFERASE"/>
    <property type="match status" value="1"/>
</dbReference>
<dbReference type="InterPro" id="IPR000715">
    <property type="entry name" value="Glycosyl_transferase_4"/>
</dbReference>
<reference evidence="9 10" key="1">
    <citation type="journal article" date="2013" name="Int. J. Med. Microbiol.">
        <title>Legionella oakridgensis ATCC 33761 genome sequence and phenotypic characterization reveals its replication capacity in amoebae.</title>
        <authorList>
            <person name="Brzuszkiewicz E."/>
            <person name="Schulz T."/>
            <person name="Rydzewski K."/>
            <person name="Daniel R."/>
            <person name="Gillmaier N."/>
            <person name="Dittmann C."/>
            <person name="Holland G."/>
            <person name="Schunder E."/>
            <person name="Lautner M."/>
            <person name="Eisenreich W."/>
            <person name="Luck C."/>
            <person name="Heuner K."/>
        </authorList>
    </citation>
    <scope>NUCLEOTIDE SEQUENCE [LARGE SCALE GENOMIC DNA]</scope>
    <source>
        <strain>OR-10</strain>
        <strain evidence="10">ATCC 33761</strain>
    </source>
</reference>
<evidence type="ECO:0000256" key="8">
    <source>
        <dbReference type="SAM" id="Phobius"/>
    </source>
</evidence>
<keyword evidence="4 8" id="KW-0812">Transmembrane</keyword>
<keyword evidence="7" id="KW-0460">Magnesium</keyword>
<dbReference type="GO" id="GO:0046872">
    <property type="term" value="F:metal ion binding"/>
    <property type="evidence" value="ECO:0007669"/>
    <property type="project" value="UniProtKB-KW"/>
</dbReference>
<name>W0BD78_9GAMM</name>
<feature type="transmembrane region" description="Helical" evidence="8">
    <location>
        <begin position="114"/>
        <end position="132"/>
    </location>
</feature>
<dbReference type="AlphaFoldDB" id="W0BD78"/>
<dbReference type="GO" id="GO:0005886">
    <property type="term" value="C:plasma membrane"/>
    <property type="evidence" value="ECO:0007669"/>
    <property type="project" value="UniProtKB-SubCell"/>
</dbReference>
<evidence type="ECO:0000256" key="3">
    <source>
        <dbReference type="ARBA" id="ARBA00022679"/>
    </source>
</evidence>
<keyword evidence="2" id="KW-1003">Cell membrane</keyword>
<feature type="transmembrane region" description="Helical" evidence="8">
    <location>
        <begin position="59"/>
        <end position="75"/>
    </location>
</feature>
<organism evidence="9 10">
    <name type="scientific">Legionella oakridgensis ATCC 33761 = DSM 21215</name>
    <dbReference type="NCBI Taxonomy" id="1268635"/>
    <lineage>
        <taxon>Bacteria</taxon>
        <taxon>Pseudomonadati</taxon>
        <taxon>Pseudomonadota</taxon>
        <taxon>Gammaproteobacteria</taxon>
        <taxon>Legionellales</taxon>
        <taxon>Legionellaceae</taxon>
        <taxon>Legionella</taxon>
    </lineage>
</organism>
<feature type="transmembrane region" description="Helical" evidence="8">
    <location>
        <begin position="200"/>
        <end position="233"/>
    </location>
</feature>
<dbReference type="HOGENOM" id="CLU_023982_3_1_6"/>